<dbReference type="AlphaFoldDB" id="A0AAW8B6Q3"/>
<dbReference type="PANTHER" id="PTHR43639:SF1">
    <property type="entry name" value="SHORT-CHAIN DEHYDROGENASE_REDUCTASE FAMILY PROTEIN"/>
    <property type="match status" value="1"/>
</dbReference>
<dbReference type="Gene3D" id="3.40.50.720">
    <property type="entry name" value="NAD(P)-binding Rossmann-like Domain"/>
    <property type="match status" value="1"/>
</dbReference>
<evidence type="ECO:0000256" key="2">
    <source>
        <dbReference type="ARBA" id="ARBA00023002"/>
    </source>
</evidence>
<organism evidence="3 4">
    <name type="scientific">Porticoccus litoralis</name>
    <dbReference type="NCBI Taxonomy" id="434086"/>
    <lineage>
        <taxon>Bacteria</taxon>
        <taxon>Pseudomonadati</taxon>
        <taxon>Pseudomonadota</taxon>
        <taxon>Gammaproteobacteria</taxon>
        <taxon>Cellvibrionales</taxon>
        <taxon>Porticoccaceae</taxon>
        <taxon>Porticoccus</taxon>
    </lineage>
</organism>
<reference evidence="3" key="2">
    <citation type="submission" date="2023-08" db="EMBL/GenBank/DDBJ databases">
        <authorList>
            <person name="Luo J."/>
        </authorList>
    </citation>
    <scope>NUCLEOTIDE SEQUENCE</scope>
    <source>
        <strain evidence="3">DSM 25064</strain>
    </source>
</reference>
<dbReference type="Proteomes" id="UP001178354">
    <property type="component" value="Unassembled WGS sequence"/>
</dbReference>
<evidence type="ECO:0000313" key="4">
    <source>
        <dbReference type="Proteomes" id="UP001178354"/>
    </source>
</evidence>
<evidence type="ECO:0000313" key="3">
    <source>
        <dbReference type="EMBL" id="MDP1521347.1"/>
    </source>
</evidence>
<dbReference type="InterPro" id="IPR002347">
    <property type="entry name" value="SDR_fam"/>
</dbReference>
<dbReference type="InterPro" id="IPR036291">
    <property type="entry name" value="NAD(P)-bd_dom_sf"/>
</dbReference>
<accession>A0AAW8B6Q3</accession>
<name>A0AAW8B6Q3_9GAMM</name>
<evidence type="ECO:0000256" key="1">
    <source>
        <dbReference type="ARBA" id="ARBA00006484"/>
    </source>
</evidence>
<dbReference type="EMBL" id="JAUUUU010000006">
    <property type="protein sequence ID" value="MDP1521347.1"/>
    <property type="molecule type" value="Genomic_DNA"/>
</dbReference>
<dbReference type="PRINTS" id="PR00081">
    <property type="entry name" value="GDHRDH"/>
</dbReference>
<gene>
    <name evidence="3" type="ORF">Q8A57_10225</name>
</gene>
<reference evidence="3" key="1">
    <citation type="journal article" date="2010" name="Int. J. Syst. Evol. Microbiol.">
        <title>Porticoccus litoralis gen. nov., sp. nov., a gammaproteobacterium isolated from the Yellow Sea.</title>
        <authorList>
            <person name="Oh H.M."/>
            <person name="Kim H."/>
            <person name="Kim K.M."/>
            <person name="Min G.S."/>
            <person name="Cho J.C."/>
        </authorList>
    </citation>
    <scope>NUCLEOTIDE SEQUENCE</scope>
    <source>
        <strain evidence="3">DSM 25064</strain>
    </source>
</reference>
<keyword evidence="2" id="KW-0560">Oxidoreductase</keyword>
<dbReference type="Pfam" id="PF13561">
    <property type="entry name" value="adh_short_C2"/>
    <property type="match status" value="1"/>
</dbReference>
<dbReference type="PANTHER" id="PTHR43639">
    <property type="entry name" value="OXIDOREDUCTASE, SHORT-CHAIN DEHYDROGENASE/REDUCTASE FAMILY (AFU_ORTHOLOGUE AFUA_5G02870)"/>
    <property type="match status" value="1"/>
</dbReference>
<keyword evidence="4" id="KW-1185">Reference proteome</keyword>
<comment type="caution">
    <text evidence="3">The sequence shown here is derived from an EMBL/GenBank/DDBJ whole genome shotgun (WGS) entry which is preliminary data.</text>
</comment>
<protein>
    <submittedName>
        <fullName evidence="3">SDR family oxidoreductase</fullName>
    </submittedName>
</protein>
<sequence>MTEIDLRPAALVTGAATRLGLAFARALAMQGFDIALHYHHSKSEAEAAIDEITALGVHCQGFQCDLAGEGVNTLVDEVVERFPALQLLINCASAYTAAKIAETTPALLKQQFEVNFFAPFLLSGRFASVVQRGAIINIIDNKIAFQQNNYAAYLLSKKALAELTTLSAAEFAPNIRVNGIAPGVVLPGSNRTEDYIAWRVQGIPAGRQGHVSELVAAMNYLLQNEFVTGQVLYVDGGESINQRGLNAEDYVPGSGS</sequence>
<dbReference type="RefSeq" id="WP_305171009.1">
    <property type="nucleotide sequence ID" value="NZ_JAUUUU010000006.1"/>
</dbReference>
<comment type="similarity">
    <text evidence="1">Belongs to the short-chain dehydrogenases/reductases (SDR) family.</text>
</comment>
<dbReference type="SUPFAM" id="SSF51735">
    <property type="entry name" value="NAD(P)-binding Rossmann-fold domains"/>
    <property type="match status" value="1"/>
</dbReference>
<dbReference type="GO" id="GO:0016491">
    <property type="term" value="F:oxidoreductase activity"/>
    <property type="evidence" value="ECO:0007669"/>
    <property type="project" value="UniProtKB-KW"/>
</dbReference>
<proteinExistence type="inferred from homology"/>